<dbReference type="VEuPathDB" id="VectorBase:ISCP_002441"/>
<gene>
    <name evidence="10" type="ORF">IscW_ISCW014151</name>
</gene>
<evidence type="ECO:0000256" key="2">
    <source>
        <dbReference type="ARBA" id="ARBA00004687"/>
    </source>
</evidence>
<dbReference type="EMBL" id="DS963775">
    <property type="protein sequence ID" value="EEC19596.1"/>
    <property type="molecule type" value="Genomic_DNA"/>
</dbReference>
<dbReference type="Proteomes" id="UP000001555">
    <property type="component" value="Unassembled WGS sequence"/>
</dbReference>
<dbReference type="GO" id="GO:0006506">
    <property type="term" value="P:GPI anchor biosynthetic process"/>
    <property type="evidence" value="ECO:0007669"/>
    <property type="project" value="UniProtKB-UniPathway"/>
</dbReference>
<keyword evidence="8 9" id="KW-0472">Membrane</keyword>
<keyword evidence="4" id="KW-0337">GPI-anchor biosynthesis</keyword>
<evidence type="ECO:0000313" key="10">
    <source>
        <dbReference type="EMBL" id="EEC19596.1"/>
    </source>
</evidence>
<evidence type="ECO:0000256" key="7">
    <source>
        <dbReference type="ARBA" id="ARBA00022989"/>
    </source>
</evidence>
<evidence type="ECO:0000256" key="9">
    <source>
        <dbReference type="SAM" id="Phobius"/>
    </source>
</evidence>
<evidence type="ECO:0000256" key="6">
    <source>
        <dbReference type="ARBA" id="ARBA00022824"/>
    </source>
</evidence>
<dbReference type="PaxDb" id="6945-B7QL74"/>
<dbReference type="Pfam" id="PF06728">
    <property type="entry name" value="PIG-U"/>
    <property type="match status" value="1"/>
</dbReference>
<evidence type="ECO:0007829" key="13">
    <source>
        <dbReference type="PeptideAtlas" id="B7QL74"/>
    </source>
</evidence>
<keyword evidence="7 9" id="KW-1133">Transmembrane helix</keyword>
<dbReference type="STRING" id="6945.B7QL74"/>
<dbReference type="UniPathway" id="UPA00196"/>
<dbReference type="PANTHER" id="PTHR13121:SF0">
    <property type="entry name" value="PHOSPHATIDYLINOSITOL GLYCAN ANCHOR BIOSYNTHESIS CLASS U PROTEIN"/>
    <property type="match status" value="1"/>
</dbReference>
<feature type="transmembrane region" description="Helical" evidence="9">
    <location>
        <begin position="382"/>
        <end position="407"/>
    </location>
</feature>
<dbReference type="HOGENOM" id="CLU_030193_0_0_1"/>
<evidence type="ECO:0000313" key="12">
    <source>
        <dbReference type="Proteomes" id="UP000001555"/>
    </source>
</evidence>
<feature type="transmembrane region" description="Helical" evidence="9">
    <location>
        <begin position="219"/>
        <end position="242"/>
    </location>
</feature>
<comment type="similarity">
    <text evidence="3">Belongs to the PIGU family.</text>
</comment>
<dbReference type="EnsemblMetazoa" id="ISCW014151-RA">
    <property type="protein sequence ID" value="ISCW014151-PA"/>
    <property type="gene ID" value="ISCW014151"/>
</dbReference>
<keyword evidence="5 9" id="KW-0812">Transmembrane</keyword>
<dbReference type="FunCoup" id="B7QL74">
    <property type="interactions" value="1375"/>
</dbReference>
<comment type="pathway">
    <text evidence="2">Glycolipid biosynthesis; glycosylphosphatidylinositol-anchor biosynthesis.</text>
</comment>
<dbReference type="GO" id="GO:0016255">
    <property type="term" value="P:attachment of GPI anchor to protein"/>
    <property type="evidence" value="ECO:0000318"/>
    <property type="project" value="GO_Central"/>
</dbReference>
<evidence type="ECO:0000256" key="8">
    <source>
        <dbReference type="ARBA" id="ARBA00023136"/>
    </source>
</evidence>
<feature type="transmembrane region" description="Helical" evidence="9">
    <location>
        <begin position="349"/>
        <end position="370"/>
    </location>
</feature>
<evidence type="ECO:0000256" key="1">
    <source>
        <dbReference type="ARBA" id="ARBA00004477"/>
    </source>
</evidence>
<reference evidence="10 12" key="1">
    <citation type="submission" date="2008-03" db="EMBL/GenBank/DDBJ databases">
        <title>Annotation of Ixodes scapularis.</title>
        <authorList>
            <consortium name="Ixodes scapularis Genome Project Consortium"/>
            <person name="Caler E."/>
            <person name="Hannick L.I."/>
            <person name="Bidwell S."/>
            <person name="Joardar V."/>
            <person name="Thiagarajan M."/>
            <person name="Amedeo P."/>
            <person name="Galinsky K.J."/>
            <person name="Schobel S."/>
            <person name="Inman J."/>
            <person name="Hostetler J."/>
            <person name="Miller J."/>
            <person name="Hammond M."/>
            <person name="Megy K."/>
            <person name="Lawson D."/>
            <person name="Kodira C."/>
            <person name="Sutton G."/>
            <person name="Meyer J."/>
            <person name="Hill C.A."/>
            <person name="Birren B."/>
            <person name="Nene V."/>
            <person name="Collins F."/>
            <person name="Alarcon-Chaidez F."/>
            <person name="Wikel S."/>
            <person name="Strausberg R."/>
        </authorList>
    </citation>
    <scope>NUCLEOTIDE SEQUENCE [LARGE SCALE GENOMIC DNA]</scope>
    <source>
        <strain evidence="12">Wikel</strain>
        <strain evidence="10">Wikel colony</strain>
    </source>
</reference>
<reference evidence="11" key="2">
    <citation type="submission" date="2020-05" db="UniProtKB">
        <authorList>
            <consortium name="EnsemblMetazoa"/>
        </authorList>
    </citation>
    <scope>IDENTIFICATION</scope>
    <source>
        <strain evidence="11">wikel</strain>
    </source>
</reference>
<feature type="transmembrane region" description="Helical" evidence="9">
    <location>
        <begin position="310"/>
        <end position="329"/>
    </location>
</feature>
<keyword evidence="6" id="KW-0256">Endoplasmic reticulum</keyword>
<keyword evidence="13" id="KW-1267">Proteomics identification</keyword>
<sequence>MAAVSDALLLTSGFLLRLALIYTSIGKRISDRVEVSTPLNSWRRVTEGLYLQRMQMSPYDGDVFHEPPLSLALYDGLTRTLGDHYLPLFFVICDLVTALLLSGAAKKGMQFMVAQENQIGKAKSAEYMRLTEKSVPSVPKLVLAVYLLSPYSLLNCVGMATTTFSNLLLAAFLLAMVRGRWLLASVVLALEAYKSFYSVMLLVPALLYFVQAHRGTGRVFVPALAAVAAFVTTLGSLLYASFLATGSWKFLRSTYGCICWVPDLTPNIGLFWYFFTEVFEHFRAFFLWIFQLNAFVYILPLAIRLRKEPLLLLFIIAALTAVFKSYPSVGDVALYTALLPMWRHVFPYMKQYFLVACVFVACTALAPLLWHLWIYSSSANANFYFGITLAFNTGQIFLITDLLFAHVKPLLAPLPTCEEDFEEEEENVDKICADFRPKLRRYLSALTFGWLVQDDAPPSFPLRQVGQDIQGRARYRRSEIQPADHGQVFPPRG</sequence>
<dbReference type="EMBL" id="ABJB010755356">
    <property type="status" value="NOT_ANNOTATED_CDS"/>
    <property type="molecule type" value="Genomic_DNA"/>
</dbReference>
<evidence type="ECO:0000256" key="3">
    <source>
        <dbReference type="ARBA" id="ARBA00010026"/>
    </source>
</evidence>
<comment type="subcellular location">
    <subcellularLocation>
        <location evidence="1">Endoplasmic reticulum membrane</location>
        <topology evidence="1">Multi-pass membrane protein</topology>
    </subcellularLocation>
</comment>
<name>B7QL74_IXOSC</name>
<dbReference type="GO" id="GO:0042765">
    <property type="term" value="C:GPI-anchor transamidase complex"/>
    <property type="evidence" value="ECO:0000318"/>
    <property type="project" value="GO_Central"/>
</dbReference>
<dbReference type="InParanoid" id="B7QL74"/>
<feature type="transmembrane region" description="Helical" evidence="9">
    <location>
        <begin position="85"/>
        <end position="105"/>
    </location>
</feature>
<feature type="transmembrane region" description="Helical" evidence="9">
    <location>
        <begin position="281"/>
        <end position="303"/>
    </location>
</feature>
<evidence type="ECO:0000256" key="4">
    <source>
        <dbReference type="ARBA" id="ARBA00022502"/>
    </source>
</evidence>
<proteinExistence type="evidence at protein level"/>
<keyword evidence="12" id="KW-1185">Reference proteome</keyword>
<dbReference type="OrthoDB" id="549017at2759"/>
<dbReference type="PANTHER" id="PTHR13121">
    <property type="entry name" value="GPI TRANSAMIDASE COMPONENT PIG-U"/>
    <property type="match status" value="1"/>
</dbReference>
<dbReference type="AlphaFoldDB" id="B7QL74"/>
<accession>B7QL74</accession>
<organism>
    <name type="scientific">Ixodes scapularis</name>
    <name type="common">Black-legged tick</name>
    <name type="synonym">Deer tick</name>
    <dbReference type="NCBI Taxonomy" id="6945"/>
    <lineage>
        <taxon>Eukaryota</taxon>
        <taxon>Metazoa</taxon>
        <taxon>Ecdysozoa</taxon>
        <taxon>Arthropoda</taxon>
        <taxon>Chelicerata</taxon>
        <taxon>Arachnida</taxon>
        <taxon>Acari</taxon>
        <taxon>Parasitiformes</taxon>
        <taxon>Ixodida</taxon>
        <taxon>Ixodoidea</taxon>
        <taxon>Ixodidae</taxon>
        <taxon>Ixodinae</taxon>
        <taxon>Ixodes</taxon>
    </lineage>
</organism>
<dbReference type="VEuPathDB" id="VectorBase:ISCI014151"/>
<feature type="transmembrane region" description="Helical" evidence="9">
    <location>
        <begin position="196"/>
        <end position="213"/>
    </location>
</feature>
<evidence type="ECO:0000313" key="11">
    <source>
        <dbReference type="EnsemblMetazoa" id="ISCW014151-PA"/>
    </source>
</evidence>
<dbReference type="InterPro" id="IPR009600">
    <property type="entry name" value="PIG-U"/>
</dbReference>
<dbReference type="VEuPathDB" id="VectorBase:ISCW014151"/>
<protein>
    <submittedName>
        <fullName evidence="10 11">Phosphatidylinositol glycan anchor biosynthesis class U protein, putative</fullName>
    </submittedName>
</protein>
<evidence type="ECO:0000256" key="5">
    <source>
        <dbReference type="ARBA" id="ARBA00022692"/>
    </source>
</evidence>